<evidence type="ECO:0000313" key="1">
    <source>
        <dbReference type="EMBL" id="VAW26571.1"/>
    </source>
</evidence>
<dbReference type="EMBL" id="UOES01000116">
    <property type="protein sequence ID" value="VAW26571.1"/>
    <property type="molecule type" value="Genomic_DNA"/>
</dbReference>
<gene>
    <name evidence="1" type="ORF">MNBD_BACTEROID06-209</name>
</gene>
<protein>
    <submittedName>
        <fullName evidence="1">Uncharacterized protein</fullName>
    </submittedName>
</protein>
<sequence>YLGLVHASGQTLELKQAGSYDVKVLSDQLGTTTKSIVSKYADFVISKMAPEEIEKNRKKYASVTGSGERGLYDTDIHLYLPKTLALLNNRAIISWDFKDKNEIFLVIIKNIFGEEILVEEASKTSFIINYENDNIKNGSINNIITIEVSLKSNASVISQEVAIRLINSVDEQEIRSRLTSLKSNLGKPSSLNNLILAEFYEENGFMLDAITSYEEALLLSPDVEYFREVYDEFLIRNELKKPE</sequence>
<name>A0A3B0U698_9ZZZZ</name>
<reference evidence="1" key="1">
    <citation type="submission" date="2018-06" db="EMBL/GenBank/DDBJ databases">
        <authorList>
            <person name="Zhirakovskaya E."/>
        </authorList>
    </citation>
    <scope>NUCLEOTIDE SEQUENCE</scope>
</reference>
<accession>A0A3B0U698</accession>
<proteinExistence type="predicted"/>
<dbReference type="AlphaFoldDB" id="A0A3B0U698"/>
<organism evidence="1">
    <name type="scientific">hydrothermal vent metagenome</name>
    <dbReference type="NCBI Taxonomy" id="652676"/>
    <lineage>
        <taxon>unclassified sequences</taxon>
        <taxon>metagenomes</taxon>
        <taxon>ecological metagenomes</taxon>
    </lineage>
</organism>
<feature type="non-terminal residue" evidence="1">
    <location>
        <position position="1"/>
    </location>
</feature>